<dbReference type="AlphaFoldDB" id="A0A7Z1B052"/>
<name>A0A7Z1B052_9PSEU</name>
<feature type="compositionally biased region" description="Pro residues" evidence="1">
    <location>
        <begin position="22"/>
        <end position="34"/>
    </location>
</feature>
<evidence type="ECO:0000313" key="2">
    <source>
        <dbReference type="EMBL" id="OLF14259.1"/>
    </source>
</evidence>
<proteinExistence type="predicted"/>
<dbReference type="EMBL" id="MSIF01000001">
    <property type="protein sequence ID" value="OLF14259.1"/>
    <property type="molecule type" value="Genomic_DNA"/>
</dbReference>
<feature type="compositionally biased region" description="Low complexity" evidence="1">
    <location>
        <begin position="11"/>
        <end position="21"/>
    </location>
</feature>
<accession>A0A7Z1B052</accession>
<protein>
    <recommendedName>
        <fullName evidence="4">DUF3558 domain-containing protein</fullName>
    </recommendedName>
</protein>
<organism evidence="2 3">
    <name type="scientific">Actinophytocola xinjiangensis</name>
    <dbReference type="NCBI Taxonomy" id="485602"/>
    <lineage>
        <taxon>Bacteria</taxon>
        <taxon>Bacillati</taxon>
        <taxon>Actinomycetota</taxon>
        <taxon>Actinomycetes</taxon>
        <taxon>Pseudonocardiales</taxon>
        <taxon>Pseudonocardiaceae</taxon>
    </lineage>
</organism>
<dbReference type="InterPro" id="IPR024520">
    <property type="entry name" value="DUF3558"/>
</dbReference>
<evidence type="ECO:0000256" key="1">
    <source>
        <dbReference type="SAM" id="MobiDB-lite"/>
    </source>
</evidence>
<gene>
    <name evidence="2" type="ORF">BLA60_03750</name>
</gene>
<dbReference type="Pfam" id="PF12079">
    <property type="entry name" value="DUF3558"/>
    <property type="match status" value="1"/>
</dbReference>
<feature type="region of interest" description="Disordered" evidence="1">
    <location>
        <begin position="1"/>
        <end position="36"/>
    </location>
</feature>
<comment type="caution">
    <text evidence="2">The sequence shown here is derived from an EMBL/GenBank/DDBJ whole genome shotgun (WGS) entry which is preliminary data.</text>
</comment>
<evidence type="ECO:0000313" key="3">
    <source>
        <dbReference type="Proteomes" id="UP000185696"/>
    </source>
</evidence>
<sequence length="190" mass="19354">MAGALAGCTSAPPEQNAAPTPTTTPPPAASPLPEPVVTALPAAPPPIARPLDAARYATGDTVCDLLSDTQAVDLGLQGSGNPYNAGDGSLVTCSRNAFGTERDVEYNLWPDADVFASQFGDRRRQGGDAYLVDVAGQPAVVNGKDPTTACQVTVGLADRQGIEVLASDGRELACALAVAVAEQLVRNLAV</sequence>
<keyword evidence="3" id="KW-1185">Reference proteome</keyword>
<evidence type="ECO:0008006" key="4">
    <source>
        <dbReference type="Google" id="ProtNLM"/>
    </source>
</evidence>
<reference evidence="2 3" key="1">
    <citation type="submission" date="2016-12" db="EMBL/GenBank/DDBJ databases">
        <title>The draft genome sequence of Actinophytocola xinjiangensis.</title>
        <authorList>
            <person name="Wang W."/>
            <person name="Yuan L."/>
        </authorList>
    </citation>
    <scope>NUCLEOTIDE SEQUENCE [LARGE SCALE GENOMIC DNA]</scope>
    <source>
        <strain evidence="2 3">CGMCC 4.4663</strain>
    </source>
</reference>
<dbReference type="Proteomes" id="UP000185696">
    <property type="component" value="Unassembled WGS sequence"/>
</dbReference>